<keyword evidence="4" id="KW-1185">Reference proteome</keyword>
<dbReference type="SUPFAM" id="SSF50370">
    <property type="entry name" value="Ricin B-like lectins"/>
    <property type="match status" value="1"/>
</dbReference>
<evidence type="ECO:0000256" key="1">
    <source>
        <dbReference type="SAM" id="SignalP"/>
    </source>
</evidence>
<reference evidence="3 4" key="1">
    <citation type="submission" date="2019-07" db="EMBL/GenBank/DDBJ databases">
        <title>Lentzea xizangensis sp. nov., isolated from Qinghai-Tibetan Plateau Soils.</title>
        <authorList>
            <person name="Huang J."/>
        </authorList>
    </citation>
    <scope>NUCLEOTIDE SEQUENCE [LARGE SCALE GENOMIC DNA]</scope>
    <source>
        <strain evidence="3 4">FXJ1.1311</strain>
    </source>
</reference>
<proteinExistence type="predicted"/>
<gene>
    <name evidence="3" type="ORF">FKR81_23765</name>
</gene>
<feature type="domain" description="Ricin B lectin" evidence="2">
    <location>
        <begin position="31"/>
        <end position="162"/>
    </location>
</feature>
<dbReference type="Pfam" id="PF00652">
    <property type="entry name" value="Ricin_B_lectin"/>
    <property type="match status" value="1"/>
</dbReference>
<dbReference type="SMART" id="SM00458">
    <property type="entry name" value="RICIN"/>
    <property type="match status" value="1"/>
</dbReference>
<organism evidence="3 4">
    <name type="scientific">Lentzea tibetensis</name>
    <dbReference type="NCBI Taxonomy" id="2591470"/>
    <lineage>
        <taxon>Bacteria</taxon>
        <taxon>Bacillati</taxon>
        <taxon>Actinomycetota</taxon>
        <taxon>Actinomycetes</taxon>
        <taxon>Pseudonocardiales</taxon>
        <taxon>Pseudonocardiaceae</taxon>
        <taxon>Lentzea</taxon>
    </lineage>
</organism>
<dbReference type="Gene3D" id="2.80.10.50">
    <property type="match status" value="1"/>
</dbReference>
<evidence type="ECO:0000313" key="4">
    <source>
        <dbReference type="Proteomes" id="UP000316639"/>
    </source>
</evidence>
<dbReference type="CDD" id="cd00161">
    <property type="entry name" value="beta-trefoil_Ricin-like"/>
    <property type="match status" value="1"/>
</dbReference>
<keyword evidence="1" id="KW-0732">Signal</keyword>
<protein>
    <recommendedName>
        <fullName evidence="2">Ricin B lectin domain-containing protein</fullName>
    </recommendedName>
</protein>
<evidence type="ECO:0000313" key="3">
    <source>
        <dbReference type="EMBL" id="TWP49557.1"/>
    </source>
</evidence>
<comment type="caution">
    <text evidence="3">The sequence shown here is derived from an EMBL/GenBank/DDBJ whole genome shotgun (WGS) entry which is preliminary data.</text>
</comment>
<dbReference type="RefSeq" id="WP_146354512.1">
    <property type="nucleotide sequence ID" value="NZ_VOBR01000015.1"/>
</dbReference>
<feature type="signal peptide" evidence="1">
    <location>
        <begin position="1"/>
        <end position="29"/>
    </location>
</feature>
<dbReference type="Proteomes" id="UP000316639">
    <property type="component" value="Unassembled WGS sequence"/>
</dbReference>
<evidence type="ECO:0000259" key="2">
    <source>
        <dbReference type="SMART" id="SM00458"/>
    </source>
</evidence>
<feature type="chain" id="PRO_5022089554" description="Ricin B lectin domain-containing protein" evidence="1">
    <location>
        <begin position="30"/>
        <end position="164"/>
    </location>
</feature>
<dbReference type="InterPro" id="IPR000772">
    <property type="entry name" value="Ricin_B_lectin"/>
</dbReference>
<dbReference type="EMBL" id="VOBR01000015">
    <property type="protein sequence ID" value="TWP49557.1"/>
    <property type="molecule type" value="Genomic_DNA"/>
</dbReference>
<name>A0A563EQ77_9PSEU</name>
<dbReference type="PROSITE" id="PS50231">
    <property type="entry name" value="RICIN_B_LECTIN"/>
    <property type="match status" value="1"/>
</dbReference>
<dbReference type="OrthoDB" id="5381276at2"/>
<dbReference type="InterPro" id="IPR035992">
    <property type="entry name" value="Ricin_B-like_lectins"/>
</dbReference>
<sequence length="164" mass="17493">MRSRRSTSLLFAAAVATSAALAVSPPAQAEDAIVKLVSNQSGKCLQPASLNQGAEVIQMTCNGTRAQQWTVKFERRGVHLVNRASQFCMDAFGGATNGTPIIQWVCNDISNENWSFGLGNNLLASLVAGTRSHCIASPGPDDGLPMELRFCDGNLSQLWSRPNG</sequence>
<dbReference type="AlphaFoldDB" id="A0A563EQ77"/>
<accession>A0A563EQ77</accession>